<evidence type="ECO:0000256" key="3">
    <source>
        <dbReference type="ARBA" id="ARBA00022598"/>
    </source>
</evidence>
<comment type="catalytic activity">
    <reaction evidence="7 8 9">
        <text>L-cysteine + L-glutamate + ATP = gamma-L-glutamyl-L-cysteine + ADP + phosphate + H(+)</text>
        <dbReference type="Rhea" id="RHEA:13285"/>
        <dbReference type="ChEBI" id="CHEBI:15378"/>
        <dbReference type="ChEBI" id="CHEBI:29985"/>
        <dbReference type="ChEBI" id="CHEBI:30616"/>
        <dbReference type="ChEBI" id="CHEBI:35235"/>
        <dbReference type="ChEBI" id="CHEBI:43474"/>
        <dbReference type="ChEBI" id="CHEBI:58173"/>
        <dbReference type="ChEBI" id="CHEBI:456216"/>
        <dbReference type="EC" id="6.3.2.2"/>
    </reaction>
</comment>
<comment type="similarity">
    <text evidence="2 8">Belongs to the glutamate--cysteine ligase type 1 family. Type 1 subfamily.</text>
</comment>
<dbReference type="Proteomes" id="UP001253595">
    <property type="component" value="Unassembled WGS sequence"/>
</dbReference>
<dbReference type="PANTHER" id="PTHR38761">
    <property type="entry name" value="GLUTAMATE--CYSTEINE LIGASE"/>
    <property type="match status" value="1"/>
</dbReference>
<dbReference type="GO" id="GO:0004357">
    <property type="term" value="F:glutamate-cysteine ligase activity"/>
    <property type="evidence" value="ECO:0007669"/>
    <property type="project" value="UniProtKB-EC"/>
</dbReference>
<evidence type="ECO:0000256" key="2">
    <source>
        <dbReference type="ARBA" id="ARBA00008772"/>
    </source>
</evidence>
<dbReference type="InterPro" id="IPR006334">
    <property type="entry name" value="Glut_cys_ligase"/>
</dbReference>
<gene>
    <name evidence="8" type="primary">gshA</name>
    <name evidence="11" type="ORF">J2X05_000481</name>
</gene>
<dbReference type="Gene3D" id="3.30.590.20">
    <property type="match status" value="1"/>
</dbReference>
<dbReference type="RefSeq" id="WP_310068152.1">
    <property type="nucleotide sequence ID" value="NZ_JAVDVX010000001.1"/>
</dbReference>
<keyword evidence="6 8" id="KW-0067">ATP-binding</keyword>
<evidence type="ECO:0000256" key="1">
    <source>
        <dbReference type="ARBA" id="ARBA00005006"/>
    </source>
</evidence>
<dbReference type="InterPro" id="IPR014746">
    <property type="entry name" value="Gln_synth/guanido_kin_cat_dom"/>
</dbReference>
<dbReference type="NCBIfam" id="TIGR01434">
    <property type="entry name" value="glu_cys_ligase"/>
    <property type="match status" value="1"/>
</dbReference>
<dbReference type="PANTHER" id="PTHR38761:SF1">
    <property type="entry name" value="GLUTAMATE--CYSTEINE LIGASE"/>
    <property type="match status" value="1"/>
</dbReference>
<accession>A0ABU1UTG9</accession>
<evidence type="ECO:0000256" key="4">
    <source>
        <dbReference type="ARBA" id="ARBA00022684"/>
    </source>
</evidence>
<comment type="caution">
    <text evidence="11">The sequence shown here is derived from an EMBL/GenBank/DDBJ whole genome shotgun (WGS) entry which is preliminary data.</text>
</comment>
<evidence type="ECO:0000313" key="12">
    <source>
        <dbReference type="Proteomes" id="UP001253595"/>
    </source>
</evidence>
<proteinExistence type="inferred from homology"/>
<keyword evidence="3 8" id="KW-0436">Ligase</keyword>
<keyword evidence="4 8" id="KW-0317">Glutathione biosynthesis</keyword>
<reference evidence="11 12" key="1">
    <citation type="submission" date="2023-07" db="EMBL/GenBank/DDBJ databases">
        <title>Sorghum-associated microbial communities from plants grown in Nebraska, USA.</title>
        <authorList>
            <person name="Schachtman D."/>
        </authorList>
    </citation>
    <scope>NUCLEOTIDE SEQUENCE [LARGE SCALE GENOMIC DNA]</scope>
    <source>
        <strain evidence="11 12">BE190</strain>
    </source>
</reference>
<evidence type="ECO:0000313" key="11">
    <source>
        <dbReference type="EMBL" id="MDR7088478.1"/>
    </source>
</evidence>
<evidence type="ECO:0000259" key="10">
    <source>
        <dbReference type="Pfam" id="PF04262"/>
    </source>
</evidence>
<keyword evidence="12" id="KW-1185">Reference proteome</keyword>
<dbReference type="HAMAP" id="MF_00578">
    <property type="entry name" value="Glu_cys_ligase"/>
    <property type="match status" value="1"/>
</dbReference>
<dbReference type="EC" id="6.3.2.2" evidence="8"/>
<evidence type="ECO:0000256" key="7">
    <source>
        <dbReference type="ARBA" id="ARBA00048819"/>
    </source>
</evidence>
<organism evidence="11 12">
    <name type="scientific">Cellvibrio fibrivorans</name>
    <dbReference type="NCBI Taxonomy" id="126350"/>
    <lineage>
        <taxon>Bacteria</taxon>
        <taxon>Pseudomonadati</taxon>
        <taxon>Pseudomonadota</taxon>
        <taxon>Gammaproteobacteria</taxon>
        <taxon>Cellvibrionales</taxon>
        <taxon>Cellvibrionaceae</taxon>
        <taxon>Cellvibrio</taxon>
    </lineage>
</organism>
<dbReference type="SUPFAM" id="SSF55931">
    <property type="entry name" value="Glutamine synthetase/guanido kinase"/>
    <property type="match status" value="1"/>
</dbReference>
<dbReference type="EMBL" id="JAVDVX010000001">
    <property type="protein sequence ID" value="MDR7088478.1"/>
    <property type="molecule type" value="Genomic_DNA"/>
</dbReference>
<keyword evidence="5 8" id="KW-0547">Nucleotide-binding</keyword>
<sequence>MSVSQGLDQHLSHELLATFAEPANNASLRGILRGLEKESLRVKPEGTLAQTDHPQALGSALTHPHITTDYSEALLEFITEPFTDVEHLLEQLDNIHRFTYQQLDSNRERLWPASMPCTLGSDAEIPVARYGTSNSGKMKTVYRVGLGHRYGRSMQTIAGIHYNFSLPDDFWRALQTQSGNQQSLQDFKTERYFGLIRNFRRNFWLLIYLFGASPAVCSCFVKNRAHKLQPFPAAEKTMYLPYATSLRMGDLGYQSDAQKTLVVNYNNLSDYLKTLCGAITHSHPAYEQIGVKDSAGNYQQLNSSLLQIENEFYSSIRPKRTTERGETALQALRLRGVEYVEVRCVDLNPYEPLGITIEQMEVMDAFLLYCLLSDSPATDEREFYQGQENQKRIVNSGRDPALELLRGDNSVPMRIWAQEILQGSTACAELLDQAKGGDAYRQSLTLQFAKLENPELTPSARVLRDMTSAQQSFYAHTLALAEQHRAYFATRPLAEKDYTEFAQMSAQSLQTQTELETKQQMNFDTYLESYYAQYRGCTGCGS</sequence>
<comment type="pathway">
    <text evidence="1 8 9">Sulfur metabolism; glutathione biosynthesis; glutathione from L-cysteine and L-glutamate: step 1/2.</text>
</comment>
<name>A0ABU1UTG9_9GAMM</name>
<evidence type="ECO:0000256" key="6">
    <source>
        <dbReference type="ARBA" id="ARBA00022840"/>
    </source>
</evidence>
<evidence type="ECO:0000256" key="9">
    <source>
        <dbReference type="RuleBase" id="RU004391"/>
    </source>
</evidence>
<evidence type="ECO:0000256" key="8">
    <source>
        <dbReference type="HAMAP-Rule" id="MF_00578"/>
    </source>
</evidence>
<evidence type="ECO:0000256" key="5">
    <source>
        <dbReference type="ARBA" id="ARBA00022741"/>
    </source>
</evidence>
<dbReference type="Pfam" id="PF04262">
    <property type="entry name" value="Glu_cys_ligase"/>
    <property type="match status" value="1"/>
</dbReference>
<protein>
    <recommendedName>
        <fullName evidence="8">Glutamate--cysteine ligase</fullName>
        <ecNumber evidence="8">6.3.2.2</ecNumber>
    </recommendedName>
    <alternativeName>
        <fullName evidence="8">Gamma-ECS</fullName>
        <shortName evidence="8">GCS</shortName>
    </alternativeName>
    <alternativeName>
        <fullName evidence="8">Gamma-glutamylcysteine synthetase</fullName>
    </alternativeName>
</protein>
<feature type="domain" description="Glutamate--cysteine ligase" evidence="10">
    <location>
        <begin position="17"/>
        <end position="393"/>
    </location>
</feature>
<dbReference type="InterPro" id="IPR007370">
    <property type="entry name" value="Glu_cys_ligase"/>
</dbReference>